<dbReference type="AlphaFoldDB" id="M1MWN1"/>
<proteinExistence type="predicted"/>
<dbReference type="EMBL" id="CP004121">
    <property type="protein sequence ID" value="AGF55877.1"/>
    <property type="molecule type" value="Genomic_DNA"/>
</dbReference>
<gene>
    <name evidence="1" type="ORF">Cspa_c21110</name>
</gene>
<organism evidence="1 2">
    <name type="scientific">Clostridium saccharoperbutylacetonicum N1-4(HMT)</name>
    <dbReference type="NCBI Taxonomy" id="931276"/>
    <lineage>
        <taxon>Bacteria</taxon>
        <taxon>Bacillati</taxon>
        <taxon>Bacillota</taxon>
        <taxon>Clostridia</taxon>
        <taxon>Eubacteriales</taxon>
        <taxon>Clostridiaceae</taxon>
        <taxon>Clostridium</taxon>
    </lineage>
</organism>
<name>M1MWN1_9CLOT</name>
<dbReference type="HOGENOM" id="CLU_2988617_0_0_9"/>
<evidence type="ECO:0000313" key="1">
    <source>
        <dbReference type="EMBL" id="AGF55877.1"/>
    </source>
</evidence>
<reference evidence="1 2" key="1">
    <citation type="submission" date="2013-02" db="EMBL/GenBank/DDBJ databases">
        <title>Genome sequence of Clostridium saccharoperbutylacetonicum N1-4(HMT).</title>
        <authorList>
            <person name="Poehlein A."/>
            <person name="Daniel R."/>
        </authorList>
    </citation>
    <scope>NUCLEOTIDE SEQUENCE [LARGE SCALE GENOMIC DNA]</scope>
    <source>
        <strain evidence="2">N1-4(HMT)</strain>
    </source>
</reference>
<dbReference type="OrthoDB" id="9973260at2"/>
<sequence length="64" mass="7754">MDFDIKDYDKIDKCIQCGDSIKLIKLDYIKKRIENISKSDLELLKTCSKCKRKLFRDKKRRIKK</sequence>
<protein>
    <submittedName>
        <fullName evidence="1">Uncharacterized protein</fullName>
    </submittedName>
</protein>
<dbReference type="KEGG" id="csr:Cspa_c21110"/>
<dbReference type="PATRIC" id="fig|931276.5.peg.2107"/>
<dbReference type="Proteomes" id="UP000011728">
    <property type="component" value="Chromosome"/>
</dbReference>
<evidence type="ECO:0000313" key="2">
    <source>
        <dbReference type="Proteomes" id="UP000011728"/>
    </source>
</evidence>
<dbReference type="eggNOG" id="ENOG5032G6G">
    <property type="taxonomic scope" value="Bacteria"/>
</dbReference>
<accession>M1MWN1</accession>
<dbReference type="RefSeq" id="WP_015392197.1">
    <property type="nucleotide sequence ID" value="NC_020291.1"/>
</dbReference>
<keyword evidence="2" id="KW-1185">Reference proteome</keyword>